<dbReference type="RefSeq" id="WP_117504271.1">
    <property type="nucleotide sequence ID" value="NZ_QVEQ01000001.1"/>
</dbReference>
<reference evidence="1 2" key="1">
    <citation type="submission" date="2018-08" db="EMBL/GenBank/DDBJ databases">
        <title>A genome reference for cultivated species of the human gut microbiota.</title>
        <authorList>
            <person name="Zou Y."/>
            <person name="Xue W."/>
            <person name="Luo G."/>
        </authorList>
    </citation>
    <scope>NUCLEOTIDE SEQUENCE [LARGE SCALE GENOMIC DNA]</scope>
    <source>
        <strain evidence="1 2">AF36-11AT</strain>
    </source>
</reference>
<proteinExistence type="predicted"/>
<dbReference type="AlphaFoldDB" id="A0A3E2TEJ4"/>
<evidence type="ECO:0000313" key="1">
    <source>
        <dbReference type="EMBL" id="RGB73628.1"/>
    </source>
</evidence>
<organism evidence="1 2">
    <name type="scientific">Faecalibacterium prausnitzii</name>
    <dbReference type="NCBI Taxonomy" id="853"/>
    <lineage>
        <taxon>Bacteria</taxon>
        <taxon>Bacillati</taxon>
        <taxon>Bacillota</taxon>
        <taxon>Clostridia</taxon>
        <taxon>Eubacteriales</taxon>
        <taxon>Oscillospiraceae</taxon>
        <taxon>Faecalibacterium</taxon>
    </lineage>
</organism>
<sequence length="78" mass="9214">MFKLNLNNVRSNANGNIGRRSAFPRQMNHSLPEKMGWITRAKGVRIRRQRRGALHEKFVFASRQTVYRGEWPEYPTAR</sequence>
<gene>
    <name evidence="1" type="ORF">DWZ89_02245</name>
</gene>
<accession>A0A3E2TEJ4</accession>
<evidence type="ECO:0000313" key="2">
    <source>
        <dbReference type="Proteomes" id="UP000261140"/>
    </source>
</evidence>
<comment type="caution">
    <text evidence="1">The sequence shown here is derived from an EMBL/GenBank/DDBJ whole genome shotgun (WGS) entry which is preliminary data.</text>
</comment>
<dbReference type="Proteomes" id="UP000261140">
    <property type="component" value="Unassembled WGS sequence"/>
</dbReference>
<protein>
    <submittedName>
        <fullName evidence="1">Uncharacterized protein</fullName>
    </submittedName>
</protein>
<name>A0A3E2TEJ4_9FIRM</name>
<dbReference type="EMBL" id="QVEQ01000001">
    <property type="protein sequence ID" value="RGB73628.1"/>
    <property type="molecule type" value="Genomic_DNA"/>
</dbReference>